<accession>A0A8X6N034</accession>
<gene>
    <name evidence="1" type="ORF">NPIL_466941</name>
</gene>
<keyword evidence="2" id="KW-1185">Reference proteome</keyword>
<comment type="caution">
    <text evidence="1">The sequence shown here is derived from an EMBL/GenBank/DDBJ whole genome shotgun (WGS) entry which is preliminary data.</text>
</comment>
<dbReference type="Proteomes" id="UP000887013">
    <property type="component" value="Unassembled WGS sequence"/>
</dbReference>
<reference evidence="1" key="1">
    <citation type="submission" date="2020-08" db="EMBL/GenBank/DDBJ databases">
        <title>Multicomponent nature underlies the extraordinary mechanical properties of spider dragline silk.</title>
        <authorList>
            <person name="Kono N."/>
            <person name="Nakamura H."/>
            <person name="Mori M."/>
            <person name="Yoshida Y."/>
            <person name="Ohtoshi R."/>
            <person name="Malay A.D."/>
            <person name="Moran D.A.P."/>
            <person name="Tomita M."/>
            <person name="Numata K."/>
            <person name="Arakawa K."/>
        </authorList>
    </citation>
    <scope>NUCLEOTIDE SEQUENCE</scope>
</reference>
<evidence type="ECO:0000313" key="1">
    <source>
        <dbReference type="EMBL" id="GFS87026.1"/>
    </source>
</evidence>
<sequence length="88" mass="10032">MHFGDPAYLTHQGSNHLNVIHPRRWTGRAGLVAGPPCSLDYNPYELFLCVHIKSPVYASFMDKLKNLIVRLVINVEDIKLKPDIFESI</sequence>
<dbReference type="EMBL" id="BMAW01098850">
    <property type="protein sequence ID" value="GFS87026.1"/>
    <property type="molecule type" value="Genomic_DNA"/>
</dbReference>
<name>A0A8X6N034_NEPPI</name>
<proteinExistence type="predicted"/>
<evidence type="ECO:0000313" key="2">
    <source>
        <dbReference type="Proteomes" id="UP000887013"/>
    </source>
</evidence>
<protein>
    <submittedName>
        <fullName evidence="1">Uncharacterized protein</fullName>
    </submittedName>
</protein>
<dbReference type="AlphaFoldDB" id="A0A8X6N034"/>
<organism evidence="1 2">
    <name type="scientific">Nephila pilipes</name>
    <name type="common">Giant wood spider</name>
    <name type="synonym">Nephila maculata</name>
    <dbReference type="NCBI Taxonomy" id="299642"/>
    <lineage>
        <taxon>Eukaryota</taxon>
        <taxon>Metazoa</taxon>
        <taxon>Ecdysozoa</taxon>
        <taxon>Arthropoda</taxon>
        <taxon>Chelicerata</taxon>
        <taxon>Arachnida</taxon>
        <taxon>Araneae</taxon>
        <taxon>Araneomorphae</taxon>
        <taxon>Entelegynae</taxon>
        <taxon>Araneoidea</taxon>
        <taxon>Nephilidae</taxon>
        <taxon>Nephila</taxon>
    </lineage>
</organism>